<reference evidence="3" key="4">
    <citation type="submission" date="2025-05" db="UniProtKB">
        <authorList>
            <consortium name="EnsemblFungi"/>
        </authorList>
    </citation>
    <scope>IDENTIFICATION</scope>
    <source>
        <strain evidence="3">isolate 1-1 / race 1 (BBBD)</strain>
    </source>
</reference>
<reference evidence="2" key="2">
    <citation type="submission" date="2016-05" db="EMBL/GenBank/DDBJ databases">
        <title>Comparative analysis highlights variable genome content of wheat rusts and divergence of the mating loci.</title>
        <authorList>
            <person name="Cuomo C.A."/>
            <person name="Bakkeren G."/>
            <person name="Szabo L."/>
            <person name="Khalil H."/>
            <person name="Joly D."/>
            <person name="Goldberg J."/>
            <person name="Young S."/>
            <person name="Zeng Q."/>
            <person name="Fellers J."/>
        </authorList>
    </citation>
    <scope>NUCLEOTIDE SEQUENCE [LARGE SCALE GENOMIC DNA]</scope>
    <source>
        <strain evidence="2">1-1 BBBD Race 1</strain>
    </source>
</reference>
<sequence>VYRLPARWPTASGPSSTDTPRQHPQSRRGQAEHSPSCRRRPQNHRPSHPGPASAATPRQPSSSHPHNHHPNHRPNHPSPTPPGHAHTPPTNEPRSHSPAATEHPPATTQTTTTP</sequence>
<evidence type="ECO:0000256" key="1">
    <source>
        <dbReference type="SAM" id="MobiDB-lite"/>
    </source>
</evidence>
<organism evidence="2">
    <name type="scientific">Puccinia triticina (isolate 1-1 / race 1 (BBBD))</name>
    <name type="common">Brown leaf rust fungus</name>
    <dbReference type="NCBI Taxonomy" id="630390"/>
    <lineage>
        <taxon>Eukaryota</taxon>
        <taxon>Fungi</taxon>
        <taxon>Dikarya</taxon>
        <taxon>Basidiomycota</taxon>
        <taxon>Pucciniomycotina</taxon>
        <taxon>Pucciniomycetes</taxon>
        <taxon>Pucciniales</taxon>
        <taxon>Pucciniaceae</taxon>
        <taxon>Puccinia</taxon>
    </lineage>
</organism>
<proteinExistence type="predicted"/>
<evidence type="ECO:0000313" key="2">
    <source>
        <dbReference type="EMBL" id="OAV93134.1"/>
    </source>
</evidence>
<dbReference type="VEuPathDB" id="FungiDB:PTTG_27408"/>
<protein>
    <submittedName>
        <fullName evidence="2 3">Uncharacterized protein</fullName>
    </submittedName>
</protein>
<evidence type="ECO:0000313" key="3">
    <source>
        <dbReference type="EnsemblFungi" id="PTTG_27408-t43_1-p1"/>
    </source>
</evidence>
<accession>A0A180GKR5</accession>
<feature type="compositionally biased region" description="Basic residues" evidence="1">
    <location>
        <begin position="36"/>
        <end position="47"/>
    </location>
</feature>
<reference evidence="3 4" key="3">
    <citation type="journal article" date="2017" name="G3 (Bethesda)">
        <title>Comparative analysis highlights variable genome content of wheat rusts and divergence of the mating loci.</title>
        <authorList>
            <person name="Cuomo C.A."/>
            <person name="Bakkeren G."/>
            <person name="Khalil H.B."/>
            <person name="Panwar V."/>
            <person name="Joly D."/>
            <person name="Linning R."/>
            <person name="Sakthikumar S."/>
            <person name="Song X."/>
            <person name="Adiconis X."/>
            <person name="Fan L."/>
            <person name="Goldberg J.M."/>
            <person name="Levin J.Z."/>
            <person name="Young S."/>
            <person name="Zeng Q."/>
            <person name="Anikster Y."/>
            <person name="Bruce M."/>
            <person name="Wang M."/>
            <person name="Yin C."/>
            <person name="McCallum B."/>
            <person name="Szabo L.J."/>
            <person name="Hulbert S."/>
            <person name="Chen X."/>
            <person name="Fellers J.P."/>
        </authorList>
    </citation>
    <scope>NUCLEOTIDE SEQUENCE</scope>
    <source>
        <strain evidence="4">Isolate 1-1 / race 1 (BBBD)</strain>
        <strain evidence="3">isolate 1-1 / race 1 (BBBD)</strain>
    </source>
</reference>
<name>A0A180GKR5_PUCT1</name>
<feature type="compositionally biased region" description="Polar residues" evidence="1">
    <location>
        <begin position="12"/>
        <end position="23"/>
    </location>
</feature>
<feature type="compositionally biased region" description="Low complexity" evidence="1">
    <location>
        <begin position="98"/>
        <end position="114"/>
    </location>
</feature>
<dbReference type="Proteomes" id="UP000005240">
    <property type="component" value="Unassembled WGS sequence"/>
</dbReference>
<reference evidence="2" key="1">
    <citation type="submission" date="2009-11" db="EMBL/GenBank/DDBJ databases">
        <authorList>
            <consortium name="The Broad Institute Genome Sequencing Platform"/>
            <person name="Ward D."/>
            <person name="Feldgarden M."/>
            <person name="Earl A."/>
            <person name="Young S.K."/>
            <person name="Zeng Q."/>
            <person name="Koehrsen M."/>
            <person name="Alvarado L."/>
            <person name="Berlin A."/>
            <person name="Bochicchio J."/>
            <person name="Borenstein D."/>
            <person name="Chapman S.B."/>
            <person name="Chen Z."/>
            <person name="Engels R."/>
            <person name="Freedman E."/>
            <person name="Gellesch M."/>
            <person name="Goldberg J."/>
            <person name="Griggs A."/>
            <person name="Gujja S."/>
            <person name="Heilman E."/>
            <person name="Heiman D."/>
            <person name="Hepburn T."/>
            <person name="Howarth C."/>
            <person name="Jen D."/>
            <person name="Larson L."/>
            <person name="Lewis B."/>
            <person name="Mehta T."/>
            <person name="Park D."/>
            <person name="Pearson M."/>
            <person name="Roberts A."/>
            <person name="Saif S."/>
            <person name="Shea T."/>
            <person name="Shenoy N."/>
            <person name="Sisk P."/>
            <person name="Stolte C."/>
            <person name="Sykes S."/>
            <person name="Thomson T."/>
            <person name="Walk T."/>
            <person name="White J."/>
            <person name="Yandava C."/>
            <person name="Izard J."/>
            <person name="Baranova O.V."/>
            <person name="Blanton J.M."/>
            <person name="Tanner A.C."/>
            <person name="Dewhirst F.E."/>
            <person name="Haas B."/>
            <person name="Nusbaum C."/>
            <person name="Birren B."/>
        </authorList>
    </citation>
    <scope>NUCLEOTIDE SEQUENCE [LARGE SCALE GENOMIC DNA]</scope>
    <source>
        <strain evidence="2">1-1 BBBD Race 1</strain>
    </source>
</reference>
<evidence type="ECO:0000313" key="4">
    <source>
        <dbReference type="Proteomes" id="UP000005240"/>
    </source>
</evidence>
<gene>
    <name evidence="2" type="ORF">PTTG_27408</name>
</gene>
<feature type="non-terminal residue" evidence="2">
    <location>
        <position position="1"/>
    </location>
</feature>
<keyword evidence="4" id="KW-1185">Reference proteome</keyword>
<dbReference type="EnsemblFungi" id="PTTG_27408-t43_1">
    <property type="protein sequence ID" value="PTTG_27408-t43_1-p1"/>
    <property type="gene ID" value="PTTG_27408"/>
</dbReference>
<feature type="compositionally biased region" description="Basic residues" evidence="1">
    <location>
        <begin position="65"/>
        <end position="75"/>
    </location>
</feature>
<feature type="region of interest" description="Disordered" evidence="1">
    <location>
        <begin position="1"/>
        <end position="114"/>
    </location>
</feature>
<dbReference type="AlphaFoldDB" id="A0A180GKR5"/>
<dbReference type="EMBL" id="ADAS02000054">
    <property type="protein sequence ID" value="OAV93134.1"/>
    <property type="molecule type" value="Genomic_DNA"/>
</dbReference>
<feature type="non-terminal residue" evidence="2">
    <location>
        <position position="114"/>
    </location>
</feature>